<dbReference type="EMBL" id="CM046388">
    <property type="protein sequence ID" value="KAI8572746.1"/>
    <property type="molecule type" value="Genomic_DNA"/>
</dbReference>
<protein>
    <submittedName>
        <fullName evidence="1">Uncharacterized protein</fullName>
    </submittedName>
</protein>
<sequence>MADHSEISDPKGESLMEKIADKLNVDDSSSSDSDSAKKPASSPPSVKPKATPSTSSMKAKIYRMFGREKPVHKVFGGGKRVYVLELAFGEMADHVEISDSKGESLMEKIAGKLNVDNLSSSDSNSAKKPASSPPSVHESQDLPHVWKRETGSEGTEPSIRVGVPQPPQPLLELSADIFLWRNKKISAGVLGAATAMWVLFELLEYHLLTLVCHLLILALAILFLWSNASKFINKSPPRIPEVHLPEEQFLEFASALRIEINRALVVLRDIASGRDLKKFVAVIAGLWVLSLLGSCCNFLTLFYIAFVLLHTVPVLYEKYEDQIDPLAEKATMEIKKQYAVFDEKVLSKIPRGALKDKKRA</sequence>
<dbReference type="Proteomes" id="UP001062846">
    <property type="component" value="Chromosome 1"/>
</dbReference>
<accession>A0ACC0Q5P7</accession>
<gene>
    <name evidence="1" type="ORF">RHMOL_Rhmol01G0223900</name>
</gene>
<organism evidence="1 2">
    <name type="scientific">Rhododendron molle</name>
    <name type="common">Chinese azalea</name>
    <name type="synonym">Azalea mollis</name>
    <dbReference type="NCBI Taxonomy" id="49168"/>
    <lineage>
        <taxon>Eukaryota</taxon>
        <taxon>Viridiplantae</taxon>
        <taxon>Streptophyta</taxon>
        <taxon>Embryophyta</taxon>
        <taxon>Tracheophyta</taxon>
        <taxon>Spermatophyta</taxon>
        <taxon>Magnoliopsida</taxon>
        <taxon>eudicotyledons</taxon>
        <taxon>Gunneridae</taxon>
        <taxon>Pentapetalae</taxon>
        <taxon>asterids</taxon>
        <taxon>Ericales</taxon>
        <taxon>Ericaceae</taxon>
        <taxon>Ericoideae</taxon>
        <taxon>Rhodoreae</taxon>
        <taxon>Rhododendron</taxon>
    </lineage>
</organism>
<comment type="caution">
    <text evidence="1">The sequence shown here is derived from an EMBL/GenBank/DDBJ whole genome shotgun (WGS) entry which is preliminary data.</text>
</comment>
<evidence type="ECO:0000313" key="1">
    <source>
        <dbReference type="EMBL" id="KAI8572746.1"/>
    </source>
</evidence>
<name>A0ACC0Q5P7_RHOML</name>
<keyword evidence="2" id="KW-1185">Reference proteome</keyword>
<reference evidence="1" key="1">
    <citation type="submission" date="2022-02" db="EMBL/GenBank/DDBJ databases">
        <title>Plant Genome Project.</title>
        <authorList>
            <person name="Zhang R.-G."/>
        </authorList>
    </citation>
    <scope>NUCLEOTIDE SEQUENCE</scope>
    <source>
        <strain evidence="1">AT1</strain>
    </source>
</reference>
<proteinExistence type="predicted"/>
<evidence type="ECO:0000313" key="2">
    <source>
        <dbReference type="Proteomes" id="UP001062846"/>
    </source>
</evidence>